<accession>A0ABY6CY11</accession>
<dbReference type="RefSeq" id="WP_263050545.1">
    <property type="nucleotide sequence ID" value="NZ_CP106735.1"/>
</dbReference>
<evidence type="ECO:0000313" key="1">
    <source>
        <dbReference type="EMBL" id="UXX78801.1"/>
    </source>
</evidence>
<protein>
    <submittedName>
        <fullName evidence="1">Uncharacterized protein</fullName>
    </submittedName>
</protein>
<keyword evidence="2" id="KW-1185">Reference proteome</keyword>
<proteinExistence type="predicted"/>
<evidence type="ECO:0000313" key="2">
    <source>
        <dbReference type="Proteomes" id="UP001062165"/>
    </source>
</evidence>
<dbReference type="Proteomes" id="UP001062165">
    <property type="component" value="Chromosome"/>
</dbReference>
<gene>
    <name evidence="1" type="ORF">N7E81_15690</name>
</gene>
<reference evidence="1" key="1">
    <citation type="submission" date="2022-10" db="EMBL/GenBank/DDBJ databases">
        <title>Comparative genomics and taxonomic characterization of three novel marine species of genus Reichenbachiella exhibiting antioxidant and polysaccharide degradation activities.</title>
        <authorList>
            <person name="Muhammad N."/>
            <person name="Lee Y.-J."/>
            <person name="Ko J."/>
            <person name="Kim S.-G."/>
        </authorList>
    </citation>
    <scope>NUCLEOTIDE SEQUENCE</scope>
    <source>
        <strain evidence="1">Wsw4-B4</strain>
    </source>
</reference>
<name>A0ABY6CY11_9BACT</name>
<organism evidence="1 2">
    <name type="scientific">Reichenbachiella carrageenanivorans</name>
    <dbReference type="NCBI Taxonomy" id="2979869"/>
    <lineage>
        <taxon>Bacteria</taxon>
        <taxon>Pseudomonadati</taxon>
        <taxon>Bacteroidota</taxon>
        <taxon>Cytophagia</taxon>
        <taxon>Cytophagales</taxon>
        <taxon>Reichenbachiellaceae</taxon>
        <taxon>Reichenbachiella</taxon>
    </lineage>
</organism>
<sequence length="83" mass="9742">MEKKRCFIHLVYGRIYNTNFGKPSLEAHTVVTKTTVHLTSKNVQQYDVIVLLLFLNTLHMEGLEKLLEYKDQHVISIFTDMFV</sequence>
<dbReference type="EMBL" id="CP106735">
    <property type="protein sequence ID" value="UXX78801.1"/>
    <property type="molecule type" value="Genomic_DNA"/>
</dbReference>